<dbReference type="RefSeq" id="WP_148707192.1">
    <property type="nucleotide sequence ID" value="NZ_QLLL01000002.1"/>
</dbReference>
<comment type="caution">
    <text evidence="2">The sequence shown here is derived from an EMBL/GenBank/DDBJ whole genome shotgun (WGS) entry which is preliminary data.</text>
</comment>
<evidence type="ECO:0000313" key="2">
    <source>
        <dbReference type="EMBL" id="RAJ08245.1"/>
    </source>
</evidence>
<feature type="signal peptide" evidence="1">
    <location>
        <begin position="1"/>
        <end position="23"/>
    </location>
</feature>
<keyword evidence="3" id="KW-1185">Reference proteome</keyword>
<evidence type="ECO:0000313" key="3">
    <source>
        <dbReference type="Proteomes" id="UP000249547"/>
    </source>
</evidence>
<proteinExistence type="predicted"/>
<dbReference type="AlphaFoldDB" id="A0A327QWC2"/>
<sequence>MKRMFCLVASTLCATLCYATMFAQTNIAGQFKGKYFVQGEYAPARFVIDLQQSGTGISGVYEYAMGIFEAQVKVTGYRSGNRLYFKDAVVISKRGGDLFQGNYTADITETADSIIITGNWKYTGATYFDGEWIRSSASCAPGTFRIAKEKPLSHNAQATVDATRKGYNNEMAQGNTTRQYRTLYNRSNNPAPTPSRVENATTAPVTSNTYTTLTADDQHKIQFLKGDLENLLRQLKLVDLSRSIKETTNWRVKERYADGSMKVLQFNYETGYYLSNKWSNIYDGIVTVLYRNGLPYALEGDGYNYKFEDGYTNNDYAEFPHYVFRSSYYHQRLTPTEQQNITQYFKAYVQARLANSSSYQAVLKKHRSYPAAYDCKNNLAIIAKEQYTVQWTTRDNPDYGEPFVVTKEIYDMEIGGKQPFYYYVNISNHPVIIKGILKRETAKGYTYVDDSITLQPGETTGYFDFTKEFDDQSRYNLQYISDPGVVKLIKKKS</sequence>
<protein>
    <submittedName>
        <fullName evidence="2">Uncharacterized protein</fullName>
    </submittedName>
</protein>
<dbReference type="Proteomes" id="UP000249547">
    <property type="component" value="Unassembled WGS sequence"/>
</dbReference>
<evidence type="ECO:0000256" key="1">
    <source>
        <dbReference type="SAM" id="SignalP"/>
    </source>
</evidence>
<name>A0A327QWC2_9BACT</name>
<organism evidence="2 3">
    <name type="scientific">Chitinophaga skermanii</name>
    <dbReference type="NCBI Taxonomy" id="331697"/>
    <lineage>
        <taxon>Bacteria</taxon>
        <taxon>Pseudomonadati</taxon>
        <taxon>Bacteroidota</taxon>
        <taxon>Chitinophagia</taxon>
        <taxon>Chitinophagales</taxon>
        <taxon>Chitinophagaceae</taxon>
        <taxon>Chitinophaga</taxon>
    </lineage>
</organism>
<accession>A0A327QWC2</accession>
<keyword evidence="1" id="KW-0732">Signal</keyword>
<dbReference type="EMBL" id="QLLL01000002">
    <property type="protein sequence ID" value="RAJ08245.1"/>
    <property type="molecule type" value="Genomic_DNA"/>
</dbReference>
<reference evidence="2 3" key="1">
    <citation type="submission" date="2018-06" db="EMBL/GenBank/DDBJ databases">
        <title>Genomic Encyclopedia of Archaeal and Bacterial Type Strains, Phase II (KMG-II): from individual species to whole genera.</title>
        <authorList>
            <person name="Goeker M."/>
        </authorList>
    </citation>
    <scope>NUCLEOTIDE SEQUENCE [LARGE SCALE GENOMIC DNA]</scope>
    <source>
        <strain evidence="2 3">DSM 23857</strain>
    </source>
</reference>
<gene>
    <name evidence="2" type="ORF">LX64_00892</name>
</gene>
<feature type="chain" id="PRO_5016422475" evidence="1">
    <location>
        <begin position="24"/>
        <end position="493"/>
    </location>
</feature>